<keyword evidence="3" id="KW-0687">Ribonucleoprotein</keyword>
<evidence type="ECO:0000256" key="1">
    <source>
        <dbReference type="ARBA" id="ARBA00008560"/>
    </source>
</evidence>
<organism evidence="5">
    <name type="scientific">Ancoracysta twista</name>
    <dbReference type="NCBI Taxonomy" id="2044563"/>
    <lineage>
        <taxon>Eukaryota</taxon>
        <taxon>Provora</taxon>
        <taxon>Nebulidia</taxon>
        <taxon>Nebulidea</taxon>
        <taxon>Nebulidida</taxon>
        <taxon>Nebulidae</taxon>
    </lineage>
</organism>
<dbReference type="SUPFAM" id="SSF57829">
    <property type="entry name" value="Zn-binding ribosomal proteins"/>
    <property type="match status" value="1"/>
</dbReference>
<dbReference type="EMBL" id="MG202008">
    <property type="protein sequence ID" value="ATY40908.1"/>
    <property type="molecule type" value="Genomic_DNA"/>
</dbReference>
<dbReference type="AlphaFoldDB" id="A0A2H4R8R6"/>
<keyword evidence="5" id="KW-0496">Mitochondrion</keyword>
<dbReference type="RefSeq" id="YP_009446420.1">
    <property type="nucleotide sequence ID" value="NC_036491.1"/>
</dbReference>
<dbReference type="GO" id="GO:0015934">
    <property type="term" value="C:large ribosomal subunit"/>
    <property type="evidence" value="ECO:0007669"/>
    <property type="project" value="InterPro"/>
</dbReference>
<dbReference type="GeneID" id="35199337"/>
<dbReference type="InterPro" id="IPR011332">
    <property type="entry name" value="Ribosomal_zn-bd"/>
</dbReference>
<dbReference type="HAMAP" id="MF_00340">
    <property type="entry name" value="Ribosomal_bL32"/>
    <property type="match status" value="1"/>
</dbReference>
<sequence length="55" mass="6593">MAVPKKKVTSSRRGMRNSHRRLKQRSIKRCIRCHRHLEPHHRCFCGDSLKVLKTQ</sequence>
<proteinExistence type="inferred from homology"/>
<dbReference type="GO" id="GO:0006412">
    <property type="term" value="P:translation"/>
    <property type="evidence" value="ECO:0007669"/>
    <property type="project" value="InterPro"/>
</dbReference>
<evidence type="ECO:0000256" key="4">
    <source>
        <dbReference type="SAM" id="MobiDB-lite"/>
    </source>
</evidence>
<reference evidence="5" key="1">
    <citation type="journal article" date="2017" name="Curr. Biol.">
        <title>A New Lineage of Eukaryotes Illuminates Early Mitochondrial Genome Reduction.</title>
        <authorList>
            <person name="Janouskovec J."/>
            <person name="Tikhonenkov D.V."/>
            <person name="Burki F."/>
            <person name="Howe A.T."/>
            <person name="Rohwer F.L."/>
            <person name="Mylnikov A.P."/>
            <person name="Keeling P.J."/>
        </authorList>
    </citation>
    <scope>NUCLEOTIDE SEQUENCE</scope>
    <source>
        <strain evidence="5">TD-1</strain>
    </source>
</reference>
<dbReference type="NCBIfam" id="TIGR01031">
    <property type="entry name" value="rpmF_bact"/>
    <property type="match status" value="1"/>
</dbReference>
<gene>
    <name evidence="5" type="primary">rpl32</name>
</gene>
<evidence type="ECO:0000256" key="2">
    <source>
        <dbReference type="ARBA" id="ARBA00022980"/>
    </source>
</evidence>
<evidence type="ECO:0000256" key="3">
    <source>
        <dbReference type="ARBA" id="ARBA00023274"/>
    </source>
</evidence>
<protein>
    <submittedName>
        <fullName evidence="5">Ribosomal protein L32</fullName>
    </submittedName>
</protein>
<accession>A0A2H4R8R6</accession>
<feature type="region of interest" description="Disordered" evidence="4">
    <location>
        <begin position="1"/>
        <end position="24"/>
    </location>
</feature>
<keyword evidence="2 5" id="KW-0689">Ribosomal protein</keyword>
<evidence type="ECO:0000313" key="5">
    <source>
        <dbReference type="EMBL" id="ATY40908.1"/>
    </source>
</evidence>
<comment type="similarity">
    <text evidence="1">Belongs to the bacterial ribosomal protein bL32 family.</text>
</comment>
<geneLocation type="mitochondrion" evidence="5"/>
<name>A0A2H4R8R6_9EUKA</name>
<dbReference type="InterPro" id="IPR002677">
    <property type="entry name" value="Ribosomal_bL32"/>
</dbReference>
<dbReference type="Pfam" id="PF01783">
    <property type="entry name" value="Ribosomal_L32p"/>
    <property type="match status" value="1"/>
</dbReference>
<dbReference type="GO" id="GO:0003735">
    <property type="term" value="F:structural constituent of ribosome"/>
    <property type="evidence" value="ECO:0007669"/>
    <property type="project" value="InterPro"/>
</dbReference>